<keyword evidence="4" id="KW-0067">ATP-binding</keyword>
<dbReference type="Gene3D" id="3.30.300.30">
    <property type="match status" value="1"/>
</dbReference>
<dbReference type="Gene3D" id="3.40.50.12780">
    <property type="entry name" value="N-terminal domain of ligase-like"/>
    <property type="match status" value="1"/>
</dbReference>
<dbReference type="Pfam" id="PF13193">
    <property type="entry name" value="AMP-binding_C"/>
    <property type="match status" value="1"/>
</dbReference>
<sequence>MSLPTAHEDTFARDHLPAPEAWPDFLFELPELQYPDRLNAAAELLDRHIRSDDGNRAALIFEDRQWSYAQLADKASQIANVLVRDMGLVPGNRVLLRGFNNPMMVAAWFAVLKAGGIAVATMPMLRARDLDPIVEKAQISHALCDERLADDLEKVAASRDCLAERGYFTALGDGGTPFDKLVARRSKKFDPLPTLSDDVALIAFTSGTTGKPKGTVHFHRDIMSMCHCVGRGLLGLKAEDRVIGSPPIAFTFGLGALVTFPLQAGAASILLENGTPPNLARAIEQYRATWCFTAPTAYRAILGEIGGVDLSSLKNCVSAGEHLPLPVFEDWKKATGISLINGLGSTEMIHIFISAAGKEIRPGATGKAIRGYEARVVDERMQDVPVGETGKLAVRGPTGCRYLEDERQKVYVRDGWNLTGDAYRMDQDGYFWFMARTDDLIVSSGYNISGPEVEEVLLSHPAVRECAVVGVPDDKRGQIVKAFVVPAEPYQGCSKLVLALQDHVKEHIAPYKYPREVAFLDSLPKTETGKIQRFKLKEL</sequence>
<keyword evidence="3" id="KW-0547">Nucleotide-binding</keyword>
<evidence type="ECO:0000256" key="3">
    <source>
        <dbReference type="ARBA" id="ARBA00022741"/>
    </source>
</evidence>
<dbReference type="OrthoDB" id="4471305at2"/>
<dbReference type="RefSeq" id="WP_139941432.1">
    <property type="nucleotide sequence ID" value="NZ_JBHSYP010000002.1"/>
</dbReference>
<dbReference type="InterPro" id="IPR000873">
    <property type="entry name" value="AMP-dep_synth/lig_dom"/>
</dbReference>
<evidence type="ECO:0000313" key="8">
    <source>
        <dbReference type="Proteomes" id="UP000319148"/>
    </source>
</evidence>
<comment type="similarity">
    <text evidence="1">Belongs to the ATP-dependent AMP-binding enzyme family.</text>
</comment>
<dbReference type="GO" id="GO:0016878">
    <property type="term" value="F:acid-thiol ligase activity"/>
    <property type="evidence" value="ECO:0007669"/>
    <property type="project" value="TreeGrafter"/>
</dbReference>
<dbReference type="GO" id="GO:0005524">
    <property type="term" value="F:ATP binding"/>
    <property type="evidence" value="ECO:0007669"/>
    <property type="project" value="UniProtKB-KW"/>
</dbReference>
<dbReference type="PANTHER" id="PTHR43352">
    <property type="entry name" value="ACETYL-COA SYNTHETASE"/>
    <property type="match status" value="1"/>
</dbReference>
<comment type="caution">
    <text evidence="7">The sequence shown here is derived from an EMBL/GenBank/DDBJ whole genome shotgun (WGS) entry which is preliminary data.</text>
</comment>
<dbReference type="FunFam" id="3.30.300.30:FF:000005">
    <property type="entry name" value="Acyl-coenzyme A synthetase ACSM5, mitochondrial"/>
    <property type="match status" value="1"/>
</dbReference>
<feature type="domain" description="AMP-binding enzyme C-terminal" evidence="6">
    <location>
        <begin position="452"/>
        <end position="530"/>
    </location>
</feature>
<evidence type="ECO:0000256" key="2">
    <source>
        <dbReference type="ARBA" id="ARBA00022598"/>
    </source>
</evidence>
<proteinExistence type="inferred from homology"/>
<dbReference type="AlphaFoldDB" id="A0A501PFL4"/>
<keyword evidence="8" id="KW-1185">Reference proteome</keyword>
<dbReference type="Pfam" id="PF00501">
    <property type="entry name" value="AMP-binding"/>
    <property type="match status" value="1"/>
</dbReference>
<name>A0A501PFL4_9PROT</name>
<evidence type="ECO:0000256" key="4">
    <source>
        <dbReference type="ARBA" id="ARBA00022840"/>
    </source>
</evidence>
<evidence type="ECO:0000259" key="6">
    <source>
        <dbReference type="Pfam" id="PF13193"/>
    </source>
</evidence>
<evidence type="ECO:0000259" key="5">
    <source>
        <dbReference type="Pfam" id="PF00501"/>
    </source>
</evidence>
<dbReference type="GO" id="GO:0044550">
    <property type="term" value="P:secondary metabolite biosynthetic process"/>
    <property type="evidence" value="ECO:0007669"/>
    <property type="project" value="TreeGrafter"/>
</dbReference>
<dbReference type="Proteomes" id="UP000319148">
    <property type="component" value="Unassembled WGS sequence"/>
</dbReference>
<dbReference type="InterPro" id="IPR045851">
    <property type="entry name" value="AMP-bd_C_sf"/>
</dbReference>
<dbReference type="InterPro" id="IPR025110">
    <property type="entry name" value="AMP-bd_C"/>
</dbReference>
<dbReference type="PANTHER" id="PTHR43352:SF1">
    <property type="entry name" value="ANTHRANILATE--COA LIGASE"/>
    <property type="match status" value="1"/>
</dbReference>
<dbReference type="EMBL" id="VFIY01000015">
    <property type="protein sequence ID" value="TPD59213.1"/>
    <property type="molecule type" value="Genomic_DNA"/>
</dbReference>
<dbReference type="SUPFAM" id="SSF56801">
    <property type="entry name" value="Acetyl-CoA synthetase-like"/>
    <property type="match status" value="1"/>
</dbReference>
<dbReference type="GO" id="GO:0016405">
    <property type="term" value="F:CoA-ligase activity"/>
    <property type="evidence" value="ECO:0007669"/>
    <property type="project" value="UniProtKB-ARBA"/>
</dbReference>
<gene>
    <name evidence="7" type="ORF">FIV46_13370</name>
</gene>
<accession>A0A501PFL4</accession>
<evidence type="ECO:0000256" key="1">
    <source>
        <dbReference type="ARBA" id="ARBA00006432"/>
    </source>
</evidence>
<evidence type="ECO:0000313" key="7">
    <source>
        <dbReference type="EMBL" id="TPD59213.1"/>
    </source>
</evidence>
<feature type="domain" description="AMP-dependent synthetase/ligase" evidence="5">
    <location>
        <begin position="54"/>
        <end position="398"/>
    </location>
</feature>
<protein>
    <submittedName>
        <fullName evidence="7">AMP-binding protein</fullName>
    </submittedName>
</protein>
<keyword evidence="2" id="KW-0436">Ligase</keyword>
<organism evidence="7 8">
    <name type="scientific">Emcibacter nanhaiensis</name>
    <dbReference type="NCBI Taxonomy" id="1505037"/>
    <lineage>
        <taxon>Bacteria</taxon>
        <taxon>Pseudomonadati</taxon>
        <taxon>Pseudomonadota</taxon>
        <taxon>Alphaproteobacteria</taxon>
        <taxon>Emcibacterales</taxon>
        <taxon>Emcibacteraceae</taxon>
        <taxon>Emcibacter</taxon>
    </lineage>
</organism>
<reference evidence="8" key="1">
    <citation type="submission" date="2019-06" db="EMBL/GenBank/DDBJ databases">
        <title>The complete genome of Emcibacter congregatus ZYLT.</title>
        <authorList>
            <person name="Zhao Z."/>
        </authorList>
    </citation>
    <scope>NUCLEOTIDE SEQUENCE [LARGE SCALE GENOMIC DNA]</scope>
    <source>
        <strain evidence="8">MCCC 1A06723</strain>
    </source>
</reference>
<dbReference type="InterPro" id="IPR042099">
    <property type="entry name" value="ANL_N_sf"/>
</dbReference>
<dbReference type="PROSITE" id="PS00455">
    <property type="entry name" value="AMP_BINDING"/>
    <property type="match status" value="1"/>
</dbReference>
<dbReference type="InterPro" id="IPR020845">
    <property type="entry name" value="AMP-binding_CS"/>
</dbReference>